<evidence type="ECO:0000313" key="13">
    <source>
        <dbReference type="Proteomes" id="UP000316925"/>
    </source>
</evidence>
<evidence type="ECO:0000256" key="8">
    <source>
        <dbReference type="ARBA" id="ARBA00061188"/>
    </source>
</evidence>
<comment type="caution">
    <text evidence="12">The sequence shown here is derived from an EMBL/GenBank/DDBJ whole genome shotgun (WGS) entry which is preliminary data.</text>
</comment>
<accession>A0A523YNU1</accession>
<feature type="binding site" evidence="9">
    <location>
        <position position="92"/>
    </location>
    <ligand>
        <name>Mg(2+)</name>
        <dbReference type="ChEBI" id="CHEBI:18420"/>
        <label>1</label>
    </ligand>
</feature>
<dbReference type="InterPro" id="IPR017459">
    <property type="entry name" value="Glycosyl_Trfase_fam3_N_dom"/>
</dbReference>
<evidence type="ECO:0000256" key="3">
    <source>
        <dbReference type="ARBA" id="ARBA00022676"/>
    </source>
</evidence>
<dbReference type="EC" id="2.4.2.18" evidence="9"/>
<dbReference type="HAMAP" id="MF_00211">
    <property type="entry name" value="TrpD"/>
    <property type="match status" value="1"/>
</dbReference>
<keyword evidence="3 9" id="KW-0328">Glycosyltransferase</keyword>
<dbReference type="GO" id="GO:0000162">
    <property type="term" value="P:L-tryptophan biosynthetic process"/>
    <property type="evidence" value="ECO:0007669"/>
    <property type="project" value="UniProtKB-UniRule"/>
</dbReference>
<evidence type="ECO:0000256" key="1">
    <source>
        <dbReference type="ARBA" id="ARBA00004907"/>
    </source>
</evidence>
<comment type="caution">
    <text evidence="9">Lacks conserved residue(s) required for the propagation of feature annotation.</text>
</comment>
<dbReference type="Gene3D" id="3.40.1030.10">
    <property type="entry name" value="Nucleoside phosphorylase/phosphoribosyltransferase catalytic domain"/>
    <property type="match status" value="1"/>
</dbReference>
<name>A0A523YNU1_UNCAE</name>
<comment type="cofactor">
    <cofactor evidence="9">
        <name>Mg(2+)</name>
        <dbReference type="ChEBI" id="CHEBI:18420"/>
    </cofactor>
    <text evidence="9">Binds 2 magnesium ions per monomer.</text>
</comment>
<dbReference type="Pfam" id="PF02885">
    <property type="entry name" value="Glycos_trans_3N"/>
    <property type="match status" value="1"/>
</dbReference>
<comment type="subunit">
    <text evidence="9">Homodimer.</text>
</comment>
<evidence type="ECO:0000256" key="9">
    <source>
        <dbReference type="HAMAP-Rule" id="MF_00211"/>
    </source>
</evidence>
<feature type="binding site" evidence="9">
    <location>
        <begin position="108"/>
        <end position="116"/>
    </location>
    <ligand>
        <name>5-phospho-alpha-D-ribose 1-diphosphate</name>
        <dbReference type="ChEBI" id="CHEBI:58017"/>
    </ligand>
</feature>
<feature type="binding site" evidence="9">
    <location>
        <position position="80"/>
    </location>
    <ligand>
        <name>5-phospho-alpha-D-ribose 1-diphosphate</name>
        <dbReference type="ChEBI" id="CHEBI:58017"/>
    </ligand>
</feature>
<feature type="binding site" evidence="9">
    <location>
        <position position="111"/>
    </location>
    <ligand>
        <name>anthranilate</name>
        <dbReference type="ChEBI" id="CHEBI:16567"/>
        <label>1</label>
    </ligand>
</feature>
<comment type="similarity">
    <text evidence="9">Belongs to the anthranilate phosphoribosyltransferase family.</text>
</comment>
<dbReference type="InterPro" id="IPR036320">
    <property type="entry name" value="Glycosyl_Trfase_fam3_N_dom_sf"/>
</dbReference>
<keyword evidence="5 9" id="KW-0822">Tryptophan biosynthesis</keyword>
<evidence type="ECO:0000256" key="4">
    <source>
        <dbReference type="ARBA" id="ARBA00022679"/>
    </source>
</evidence>
<evidence type="ECO:0000256" key="5">
    <source>
        <dbReference type="ARBA" id="ARBA00022822"/>
    </source>
</evidence>
<dbReference type="UniPathway" id="UPA00035">
    <property type="reaction ID" value="UER00041"/>
</dbReference>
<feature type="binding site" evidence="9">
    <location>
        <position position="80"/>
    </location>
    <ligand>
        <name>anthranilate</name>
        <dbReference type="ChEBI" id="CHEBI:16567"/>
        <label>1</label>
    </ligand>
</feature>
<dbReference type="NCBIfam" id="TIGR01245">
    <property type="entry name" value="trpD"/>
    <property type="match status" value="1"/>
</dbReference>
<evidence type="ECO:0000256" key="6">
    <source>
        <dbReference type="ARBA" id="ARBA00023141"/>
    </source>
</evidence>
<dbReference type="AlphaFoldDB" id="A0A523YNU1"/>
<evidence type="ECO:0000256" key="7">
    <source>
        <dbReference type="ARBA" id="ARBA00052328"/>
    </source>
</evidence>
<dbReference type="SUPFAM" id="SSF47648">
    <property type="entry name" value="Nucleoside phosphorylase/phosphoribosyltransferase N-terminal domain"/>
    <property type="match status" value="1"/>
</dbReference>
<evidence type="ECO:0000259" key="10">
    <source>
        <dbReference type="Pfam" id="PF00591"/>
    </source>
</evidence>
<proteinExistence type="inferred from homology"/>
<feature type="binding site" evidence="9">
    <location>
        <position position="226"/>
    </location>
    <ligand>
        <name>Mg(2+)</name>
        <dbReference type="ChEBI" id="CHEBI:18420"/>
        <label>1</label>
    </ligand>
</feature>
<comment type="similarity">
    <text evidence="8">In the C-terminal section; belongs to the anthranilate phosphoribosyltransferase family.</text>
</comment>
<dbReference type="FunFam" id="3.40.1030.10:FF:000002">
    <property type="entry name" value="Anthranilate phosphoribosyltransferase"/>
    <property type="match status" value="1"/>
</dbReference>
<dbReference type="PANTHER" id="PTHR43285">
    <property type="entry name" value="ANTHRANILATE PHOSPHORIBOSYLTRANSFERASE"/>
    <property type="match status" value="1"/>
</dbReference>
<feature type="binding site" evidence="9">
    <location>
        <position position="166"/>
    </location>
    <ligand>
        <name>anthranilate</name>
        <dbReference type="ChEBI" id="CHEBI:16567"/>
        <label>2</label>
    </ligand>
</feature>
<keyword evidence="2 9" id="KW-0028">Amino-acid biosynthesis</keyword>
<feature type="binding site" evidence="9">
    <location>
        <position position="225"/>
    </location>
    <ligand>
        <name>Mg(2+)</name>
        <dbReference type="ChEBI" id="CHEBI:18420"/>
        <label>2</label>
    </ligand>
</feature>
<evidence type="ECO:0000256" key="2">
    <source>
        <dbReference type="ARBA" id="ARBA00022605"/>
    </source>
</evidence>
<feature type="domain" description="Glycosyl transferase family 3" evidence="10">
    <location>
        <begin position="73"/>
        <end position="323"/>
    </location>
</feature>
<feature type="domain" description="Glycosyl transferase family 3 N-terminal" evidence="11">
    <location>
        <begin position="4"/>
        <end position="64"/>
    </location>
</feature>
<sequence length="336" mass="36365">MIKKTLKILAEGNNLTEPQARKAMNIIMEGKATAAQIASFLTALRVKGETVEEITGFAKAMQEKVDTFSLERDTLVDTCGTGGDSLNTFNISTVVAFVAAGAGLVVAKHGNRALSSQCGSADVLETLGVKLTVSKEKVRKCLEKIGIGFLFAPSFHPAMKYALSPRQEMGIRTVFNILGPLTNPLGANVRLLGVYQPSLTEPLARVLRNLKVKSAFVVWGEDGLDEISITGRTKMTQLKEDKINTYYVQPEDFGIKRACLDEIRGGTRQENARILKDTLEGAKGPKREIVLINAAACLVAADLAKDLEQGIQIAANSIDSGRAKKKLEALIDFTRN</sequence>
<gene>
    <name evidence="9 12" type="primary">trpD</name>
    <name evidence="12" type="ORF">E3J33_02560</name>
</gene>
<dbReference type="SUPFAM" id="SSF52418">
    <property type="entry name" value="Nucleoside phosphorylase/phosphoribosyltransferase catalytic domain"/>
    <property type="match status" value="1"/>
</dbReference>
<feature type="binding site" evidence="9">
    <location>
        <position position="120"/>
    </location>
    <ligand>
        <name>5-phospho-alpha-D-ribose 1-diphosphate</name>
        <dbReference type="ChEBI" id="CHEBI:58017"/>
    </ligand>
</feature>
<keyword evidence="9" id="KW-0479">Metal-binding</keyword>
<reference evidence="12 13" key="1">
    <citation type="submission" date="2019-03" db="EMBL/GenBank/DDBJ databases">
        <title>Metabolic potential of uncultured bacteria and archaea associated with petroleum seepage in deep-sea sediments.</title>
        <authorList>
            <person name="Dong X."/>
            <person name="Hubert C."/>
        </authorList>
    </citation>
    <scope>NUCLEOTIDE SEQUENCE [LARGE SCALE GENOMIC DNA]</scope>
    <source>
        <strain evidence="12">E29_bin28</strain>
    </source>
</reference>
<dbReference type="InterPro" id="IPR035902">
    <property type="entry name" value="Nuc_phospho_transferase"/>
</dbReference>
<dbReference type="GO" id="GO:0004048">
    <property type="term" value="F:anthranilate phosphoribosyltransferase activity"/>
    <property type="evidence" value="ECO:0007669"/>
    <property type="project" value="UniProtKB-UniRule"/>
</dbReference>
<comment type="function">
    <text evidence="9">Catalyzes the transfer of the phosphoribosyl group of 5-phosphorylribose-1-pyrophosphate (PRPP) to anthranilate to yield N-(5'-phosphoribosyl)-anthranilate (PRA).</text>
</comment>
<dbReference type="GO" id="GO:0005829">
    <property type="term" value="C:cytosol"/>
    <property type="evidence" value="ECO:0007669"/>
    <property type="project" value="TreeGrafter"/>
</dbReference>
<dbReference type="PANTHER" id="PTHR43285:SF2">
    <property type="entry name" value="ANTHRANILATE PHOSPHORIBOSYLTRANSFERASE"/>
    <property type="match status" value="1"/>
</dbReference>
<protein>
    <recommendedName>
        <fullName evidence="9">Anthranilate phosphoribosyltransferase</fullName>
        <ecNumber evidence="9">2.4.2.18</ecNumber>
    </recommendedName>
</protein>
<feature type="binding site" evidence="9">
    <location>
        <begin position="90"/>
        <end position="93"/>
    </location>
    <ligand>
        <name>5-phospho-alpha-D-ribose 1-diphosphate</name>
        <dbReference type="ChEBI" id="CHEBI:58017"/>
    </ligand>
</feature>
<keyword evidence="6 9" id="KW-0057">Aromatic amino acid biosynthesis</keyword>
<keyword evidence="4 9" id="KW-0808">Transferase</keyword>
<dbReference type="Gene3D" id="1.20.970.10">
    <property type="entry name" value="Transferase, Pyrimidine Nucleoside Phosphorylase, Chain C"/>
    <property type="match status" value="1"/>
</dbReference>
<organism evidence="12 13">
    <name type="scientific">Aerophobetes bacterium</name>
    <dbReference type="NCBI Taxonomy" id="2030807"/>
    <lineage>
        <taxon>Bacteria</taxon>
        <taxon>Candidatus Aerophobota</taxon>
    </lineage>
</organism>
<evidence type="ECO:0000313" key="12">
    <source>
        <dbReference type="EMBL" id="TET93119.1"/>
    </source>
</evidence>
<dbReference type="InterPro" id="IPR005940">
    <property type="entry name" value="Anthranilate_Pribosyl_Tfrase"/>
</dbReference>
<comment type="pathway">
    <text evidence="1 9">Amino-acid biosynthesis; L-tryptophan biosynthesis; L-tryptophan from chorismate: step 2/5.</text>
</comment>
<evidence type="ECO:0000259" key="11">
    <source>
        <dbReference type="Pfam" id="PF02885"/>
    </source>
</evidence>
<feature type="binding site" evidence="9">
    <location>
        <position position="226"/>
    </location>
    <ligand>
        <name>Mg(2+)</name>
        <dbReference type="ChEBI" id="CHEBI:18420"/>
        <label>2</label>
    </ligand>
</feature>
<dbReference type="Proteomes" id="UP000316925">
    <property type="component" value="Unassembled WGS sequence"/>
</dbReference>
<dbReference type="InterPro" id="IPR000312">
    <property type="entry name" value="Glycosyl_Trfase_fam3"/>
</dbReference>
<feature type="binding site" evidence="9">
    <location>
        <position position="88"/>
    </location>
    <ligand>
        <name>5-phospho-alpha-D-ribose 1-diphosphate</name>
        <dbReference type="ChEBI" id="CHEBI:58017"/>
    </ligand>
</feature>
<dbReference type="EMBL" id="SOIJ01000144">
    <property type="protein sequence ID" value="TET93119.1"/>
    <property type="molecule type" value="Genomic_DNA"/>
</dbReference>
<feature type="binding site" evidence="9">
    <location>
        <begin position="83"/>
        <end position="84"/>
    </location>
    <ligand>
        <name>5-phospho-alpha-D-ribose 1-diphosphate</name>
        <dbReference type="ChEBI" id="CHEBI:58017"/>
    </ligand>
</feature>
<keyword evidence="9" id="KW-0460">Magnesium</keyword>
<dbReference type="GO" id="GO:0000287">
    <property type="term" value="F:magnesium ion binding"/>
    <property type="evidence" value="ECO:0007669"/>
    <property type="project" value="UniProtKB-UniRule"/>
</dbReference>
<dbReference type="Pfam" id="PF00591">
    <property type="entry name" value="Glycos_transf_3"/>
    <property type="match status" value="1"/>
</dbReference>
<comment type="catalytic activity">
    <reaction evidence="7 9">
        <text>N-(5-phospho-beta-D-ribosyl)anthranilate + diphosphate = 5-phospho-alpha-D-ribose 1-diphosphate + anthranilate</text>
        <dbReference type="Rhea" id="RHEA:11768"/>
        <dbReference type="ChEBI" id="CHEBI:16567"/>
        <dbReference type="ChEBI" id="CHEBI:18277"/>
        <dbReference type="ChEBI" id="CHEBI:33019"/>
        <dbReference type="ChEBI" id="CHEBI:58017"/>
        <dbReference type="EC" id="2.4.2.18"/>
    </reaction>
</comment>